<accession>A0ABX0GUJ7</accession>
<reference evidence="7 8" key="1">
    <citation type="submission" date="2020-03" db="EMBL/GenBank/DDBJ databases">
        <title>Two novel Motilibacter sp.</title>
        <authorList>
            <person name="Liu S."/>
        </authorList>
    </citation>
    <scope>NUCLEOTIDE SEQUENCE [LARGE SCALE GENOMIC DNA]</scope>
    <source>
        <strain evidence="7 8">E257</strain>
    </source>
</reference>
<dbReference type="InterPro" id="IPR013749">
    <property type="entry name" value="PM/HMP-P_kinase-1"/>
</dbReference>
<dbReference type="Pfam" id="PF08543">
    <property type="entry name" value="Phos_pyr_kin"/>
    <property type="match status" value="1"/>
</dbReference>
<evidence type="ECO:0000259" key="6">
    <source>
        <dbReference type="Pfam" id="PF08543"/>
    </source>
</evidence>
<comment type="catalytic activity">
    <reaction evidence="1">
        <text>4-amino-5-hydroxymethyl-2-methylpyrimidine + ATP = 4-amino-2-methyl-5-(phosphooxymethyl)pyrimidine + ADP + H(+)</text>
        <dbReference type="Rhea" id="RHEA:23096"/>
        <dbReference type="ChEBI" id="CHEBI:15378"/>
        <dbReference type="ChEBI" id="CHEBI:16892"/>
        <dbReference type="ChEBI" id="CHEBI:30616"/>
        <dbReference type="ChEBI" id="CHEBI:58354"/>
        <dbReference type="ChEBI" id="CHEBI:456216"/>
        <dbReference type="EC" id="2.7.1.49"/>
    </reaction>
</comment>
<dbReference type="GO" id="GO:0008972">
    <property type="term" value="F:phosphomethylpyrimidine kinase activity"/>
    <property type="evidence" value="ECO:0007669"/>
    <property type="project" value="UniProtKB-EC"/>
</dbReference>
<dbReference type="CDD" id="cd01169">
    <property type="entry name" value="HMPP_kinase"/>
    <property type="match status" value="1"/>
</dbReference>
<gene>
    <name evidence="7" type="primary">thiD</name>
    <name evidence="7" type="ORF">G9H71_06820</name>
</gene>
<keyword evidence="5" id="KW-0784">Thiamine biosynthesis</keyword>
<comment type="catalytic activity">
    <reaction evidence="2">
        <text>4-amino-2-methyl-5-(phosphooxymethyl)pyrimidine + ATP = 4-amino-2-methyl-5-(diphosphooxymethyl)pyrimidine + ADP</text>
        <dbReference type="Rhea" id="RHEA:19893"/>
        <dbReference type="ChEBI" id="CHEBI:30616"/>
        <dbReference type="ChEBI" id="CHEBI:57841"/>
        <dbReference type="ChEBI" id="CHEBI:58354"/>
        <dbReference type="ChEBI" id="CHEBI:456216"/>
        <dbReference type="EC" id="2.7.4.7"/>
    </reaction>
</comment>
<organism evidence="7 8">
    <name type="scientific">Motilibacter deserti</name>
    <dbReference type="NCBI Taxonomy" id="2714956"/>
    <lineage>
        <taxon>Bacteria</taxon>
        <taxon>Bacillati</taxon>
        <taxon>Actinomycetota</taxon>
        <taxon>Actinomycetes</taxon>
        <taxon>Motilibacterales</taxon>
        <taxon>Motilibacteraceae</taxon>
        <taxon>Motilibacter</taxon>
    </lineage>
</organism>
<dbReference type="InterPro" id="IPR004399">
    <property type="entry name" value="HMP/HMP-P_kinase_dom"/>
</dbReference>
<dbReference type="PANTHER" id="PTHR20858:SF17">
    <property type="entry name" value="HYDROXYMETHYLPYRIMIDINE_PHOSPHOMETHYLPYRIMIDINE KINASE THI20-RELATED"/>
    <property type="match status" value="1"/>
</dbReference>
<dbReference type="PANTHER" id="PTHR20858">
    <property type="entry name" value="PHOSPHOMETHYLPYRIMIDINE KINASE"/>
    <property type="match status" value="1"/>
</dbReference>
<comment type="caution">
    <text evidence="7">The sequence shown here is derived from an EMBL/GenBank/DDBJ whole genome shotgun (WGS) entry which is preliminary data.</text>
</comment>
<dbReference type="RefSeq" id="WP_166279956.1">
    <property type="nucleotide sequence ID" value="NZ_JAANNP010000002.1"/>
</dbReference>
<keyword evidence="7" id="KW-0418">Kinase</keyword>
<dbReference type="NCBIfam" id="TIGR00097">
    <property type="entry name" value="HMP-P_kinase"/>
    <property type="match status" value="1"/>
</dbReference>
<dbReference type="Gene3D" id="3.40.1190.20">
    <property type="match status" value="1"/>
</dbReference>
<comment type="function">
    <text evidence="3">Catalyzes the phosphorylation of hydroxymethylpyrimidine phosphate (HMP-P) to HMP-PP, and of HMP to HMP-P.</text>
</comment>
<evidence type="ECO:0000256" key="3">
    <source>
        <dbReference type="ARBA" id="ARBA00003848"/>
    </source>
</evidence>
<evidence type="ECO:0000256" key="1">
    <source>
        <dbReference type="ARBA" id="ARBA00000151"/>
    </source>
</evidence>
<dbReference type="EC" id="2.7.4.7" evidence="7"/>
<evidence type="ECO:0000256" key="4">
    <source>
        <dbReference type="ARBA" id="ARBA00004769"/>
    </source>
</evidence>
<sequence length="267" mass="26890">MTAAVVLSVAGSDPSGGAGIQADLKAFSAMGAYGGAVLTALTAQSTRGVSGVLPVPAEFVTAQLDAVLDDLDVRAVKIGMLGGPDVVAAVAEALDRHAVPQVVVDPVMVATSGDRLVDDATVDAIRDLLVPLATVLTPNLPEAATLLRLPEATADTMTDAGIALRQMGASAVLVKGGHLSGPESTDVLVDPEGVLALSAARVATSNTHGTGCTLSSAIAASLAQGVPLRASVQRAKDYLTEALQAADELHVGTGNGPVHHFVRWWAA</sequence>
<protein>
    <submittedName>
        <fullName evidence="7">Bifunctional hydroxymethylpyrimidine kinase/phosphomethylpyrimidine kinase</fullName>
        <ecNumber evidence="7">2.7.1.49</ecNumber>
        <ecNumber evidence="7">2.7.4.7</ecNumber>
    </submittedName>
</protein>
<dbReference type="EMBL" id="JAANNP010000002">
    <property type="protein sequence ID" value="NHC13494.1"/>
    <property type="molecule type" value="Genomic_DNA"/>
</dbReference>
<dbReference type="Proteomes" id="UP000800981">
    <property type="component" value="Unassembled WGS sequence"/>
</dbReference>
<comment type="pathway">
    <text evidence="4">Cofactor biosynthesis; thiamine diphosphate biosynthesis; 4-amino-2-methyl-5-diphosphomethylpyrimidine from 5-amino-1-(5-phospho-D-ribosyl)imidazole: step 3/3.</text>
</comment>
<dbReference type="EC" id="2.7.1.49" evidence="7"/>
<keyword evidence="8" id="KW-1185">Reference proteome</keyword>
<name>A0ABX0GUJ7_9ACTN</name>
<evidence type="ECO:0000256" key="2">
    <source>
        <dbReference type="ARBA" id="ARBA00000565"/>
    </source>
</evidence>
<feature type="domain" description="Pyridoxamine kinase/Phosphomethylpyrimidine kinase" evidence="6">
    <location>
        <begin position="13"/>
        <end position="259"/>
    </location>
</feature>
<proteinExistence type="predicted"/>
<dbReference type="SUPFAM" id="SSF53613">
    <property type="entry name" value="Ribokinase-like"/>
    <property type="match status" value="1"/>
</dbReference>
<evidence type="ECO:0000313" key="7">
    <source>
        <dbReference type="EMBL" id="NHC13494.1"/>
    </source>
</evidence>
<dbReference type="InterPro" id="IPR029056">
    <property type="entry name" value="Ribokinase-like"/>
</dbReference>
<dbReference type="GO" id="GO:0008902">
    <property type="term" value="F:hydroxymethylpyrimidine kinase activity"/>
    <property type="evidence" value="ECO:0007669"/>
    <property type="project" value="UniProtKB-EC"/>
</dbReference>
<evidence type="ECO:0000313" key="8">
    <source>
        <dbReference type="Proteomes" id="UP000800981"/>
    </source>
</evidence>
<evidence type="ECO:0000256" key="5">
    <source>
        <dbReference type="ARBA" id="ARBA00022977"/>
    </source>
</evidence>
<keyword evidence="7" id="KW-0808">Transferase</keyword>